<dbReference type="InParanoid" id="A0A0R0EHG9"/>
<organism evidence="1">
    <name type="scientific">Glycine max</name>
    <name type="common">Soybean</name>
    <name type="synonym">Glycine hispida</name>
    <dbReference type="NCBI Taxonomy" id="3847"/>
    <lineage>
        <taxon>Eukaryota</taxon>
        <taxon>Viridiplantae</taxon>
        <taxon>Streptophyta</taxon>
        <taxon>Embryophyta</taxon>
        <taxon>Tracheophyta</taxon>
        <taxon>Spermatophyta</taxon>
        <taxon>Magnoliopsida</taxon>
        <taxon>eudicotyledons</taxon>
        <taxon>Gunneridae</taxon>
        <taxon>Pentapetalae</taxon>
        <taxon>rosids</taxon>
        <taxon>fabids</taxon>
        <taxon>Fabales</taxon>
        <taxon>Fabaceae</taxon>
        <taxon>Papilionoideae</taxon>
        <taxon>50 kb inversion clade</taxon>
        <taxon>NPAAA clade</taxon>
        <taxon>indigoferoid/millettioid clade</taxon>
        <taxon>Phaseoleae</taxon>
        <taxon>Glycine</taxon>
        <taxon>Glycine subgen. Soja</taxon>
    </lineage>
</organism>
<dbReference type="InterPro" id="IPR043459">
    <property type="entry name" value="NFD6/NOXY2-like"/>
</dbReference>
<sequence>MASACSRIVQRTSILFSKPASSSSPICQSLLTRISPKLRYMQSMLPLHSTTVAARMMSCLSVTSRSCRALS</sequence>
<reference evidence="1 2" key="1">
    <citation type="journal article" date="2010" name="Nature">
        <title>Genome sequence of the palaeopolyploid soybean.</title>
        <authorList>
            <person name="Schmutz J."/>
            <person name="Cannon S.B."/>
            <person name="Schlueter J."/>
            <person name="Ma J."/>
            <person name="Mitros T."/>
            <person name="Nelson W."/>
            <person name="Hyten D.L."/>
            <person name="Song Q."/>
            <person name="Thelen J.J."/>
            <person name="Cheng J."/>
            <person name="Xu D."/>
            <person name="Hellsten U."/>
            <person name="May G.D."/>
            <person name="Yu Y."/>
            <person name="Sakurai T."/>
            <person name="Umezawa T."/>
            <person name="Bhattacharyya M.K."/>
            <person name="Sandhu D."/>
            <person name="Valliyodan B."/>
            <person name="Lindquist E."/>
            <person name="Peto M."/>
            <person name="Grant D."/>
            <person name="Shu S."/>
            <person name="Goodstein D."/>
            <person name="Barry K."/>
            <person name="Futrell-Griggs M."/>
            <person name="Abernathy B."/>
            <person name="Du J."/>
            <person name="Tian Z."/>
            <person name="Zhu L."/>
            <person name="Gill N."/>
            <person name="Joshi T."/>
            <person name="Libault M."/>
            <person name="Sethuraman A."/>
            <person name="Zhang X.-C."/>
            <person name="Shinozaki K."/>
            <person name="Nguyen H.T."/>
            <person name="Wing R.A."/>
            <person name="Cregan P."/>
            <person name="Specht J."/>
            <person name="Grimwood J."/>
            <person name="Rokhsar D."/>
            <person name="Stacey G."/>
            <person name="Shoemaker R.C."/>
            <person name="Jackson S.A."/>
        </authorList>
    </citation>
    <scope>NUCLEOTIDE SEQUENCE</scope>
    <source>
        <strain evidence="2">cv. Williams 82</strain>
        <tissue evidence="1">Callus</tissue>
    </source>
</reference>
<evidence type="ECO:0000313" key="1">
    <source>
        <dbReference type="EMBL" id="KRG89578.1"/>
    </source>
</evidence>
<reference evidence="1" key="3">
    <citation type="submission" date="2018-07" db="EMBL/GenBank/DDBJ databases">
        <title>WGS assembly of Glycine max.</title>
        <authorList>
            <person name="Schmutz J."/>
            <person name="Cannon S."/>
            <person name="Schlueter J."/>
            <person name="Ma J."/>
            <person name="Mitros T."/>
            <person name="Nelson W."/>
            <person name="Hyten D."/>
            <person name="Song Q."/>
            <person name="Thelen J."/>
            <person name="Cheng J."/>
            <person name="Xu D."/>
            <person name="Hellsten U."/>
            <person name="May G."/>
            <person name="Yu Y."/>
            <person name="Sakurai T."/>
            <person name="Umezawa T."/>
            <person name="Bhattacharyya M."/>
            <person name="Sandhu D."/>
            <person name="Valliyodan B."/>
            <person name="Lindquist E."/>
            <person name="Peto M."/>
            <person name="Grant D."/>
            <person name="Shu S."/>
            <person name="Goodstein D."/>
            <person name="Barry K."/>
            <person name="Futrell-Griggs M."/>
            <person name="Abernathy B."/>
            <person name="Du J."/>
            <person name="Tian Z."/>
            <person name="Zhu L."/>
            <person name="Gill N."/>
            <person name="Joshi T."/>
            <person name="Libault M."/>
            <person name="Sethuraman A."/>
            <person name="Zhang X."/>
            <person name="Shinozaki K."/>
            <person name="Nguyen H."/>
            <person name="Wing R."/>
            <person name="Cregan P."/>
            <person name="Specht J."/>
            <person name="Grimwood J."/>
            <person name="Rokhsar D."/>
            <person name="Stacey G."/>
            <person name="Shoemaker R."/>
            <person name="Jackson S."/>
        </authorList>
    </citation>
    <scope>NUCLEOTIDE SEQUENCE</scope>
    <source>
        <tissue evidence="1">Callus</tissue>
    </source>
</reference>
<evidence type="ECO:0000313" key="2">
    <source>
        <dbReference type="EnsemblPlants" id="KRG89578"/>
    </source>
</evidence>
<keyword evidence="3" id="KW-1185">Reference proteome</keyword>
<protein>
    <submittedName>
        <fullName evidence="1 2">Uncharacterized protein</fullName>
    </submittedName>
</protein>
<dbReference type="AlphaFoldDB" id="A0A0R0EHG9"/>
<proteinExistence type="predicted"/>
<reference evidence="2" key="2">
    <citation type="submission" date="2018-02" db="UniProtKB">
        <authorList>
            <consortium name="EnsemblPlants"/>
        </authorList>
    </citation>
    <scope>IDENTIFICATION</scope>
    <source>
        <strain evidence="2">Williams 82</strain>
    </source>
</reference>
<dbReference type="Proteomes" id="UP000008827">
    <property type="component" value="Chromosome 20"/>
</dbReference>
<dbReference type="EnsemblPlants" id="KRG89578">
    <property type="protein sequence ID" value="KRG89578"/>
    <property type="gene ID" value="GLYMA_20G033600"/>
</dbReference>
<dbReference type="EMBL" id="CM000853">
    <property type="protein sequence ID" value="KRG89578.1"/>
    <property type="molecule type" value="Genomic_DNA"/>
</dbReference>
<dbReference type="PANTHER" id="PTHR33156">
    <property type="entry name" value="OS02G0230000 PROTEIN"/>
    <property type="match status" value="1"/>
</dbReference>
<accession>A0A0R0EHG9</accession>
<gene>
    <name evidence="1" type="ORF">GLYMA_20G033600</name>
</gene>
<name>A0A0R0EHG9_SOYBN</name>
<dbReference type="PANTHER" id="PTHR33156:SF9">
    <property type="entry name" value="PROTEIN NUCLEAR FUSION DEFECTIVE 6, CHLOROPLASTIC_MITOCHONDRIAL"/>
    <property type="match status" value="1"/>
</dbReference>
<dbReference type="FunCoup" id="A0A0R0EHG9">
    <property type="interactions" value="411"/>
</dbReference>
<evidence type="ECO:0000313" key="3">
    <source>
        <dbReference type="Proteomes" id="UP000008827"/>
    </source>
</evidence>
<dbReference type="Gramene" id="KRG89578">
    <property type="protein sequence ID" value="KRG89578"/>
    <property type="gene ID" value="GLYMA_20G033600"/>
</dbReference>